<feature type="compositionally biased region" description="Basic and acidic residues" evidence="2">
    <location>
        <begin position="171"/>
        <end position="181"/>
    </location>
</feature>
<protein>
    <submittedName>
        <fullName evidence="4">Chaperone protein DNAj</fullName>
    </submittedName>
</protein>
<dbReference type="SUPFAM" id="SSF46565">
    <property type="entry name" value="Chaperone J-domain"/>
    <property type="match status" value="1"/>
</dbReference>
<organism evidence="4 5">
    <name type="scientific">Novymonas esmeraldas</name>
    <dbReference type="NCBI Taxonomy" id="1808958"/>
    <lineage>
        <taxon>Eukaryota</taxon>
        <taxon>Discoba</taxon>
        <taxon>Euglenozoa</taxon>
        <taxon>Kinetoplastea</taxon>
        <taxon>Metakinetoplastina</taxon>
        <taxon>Trypanosomatida</taxon>
        <taxon>Trypanosomatidae</taxon>
        <taxon>Novymonas</taxon>
    </lineage>
</organism>
<dbReference type="Gene3D" id="1.10.287.110">
    <property type="entry name" value="DnaJ domain"/>
    <property type="match status" value="1"/>
</dbReference>
<reference evidence="4 5" key="1">
    <citation type="journal article" date="2021" name="MBio">
        <title>A New Model Trypanosomatid, Novymonas esmeraldas: Genomic Perception of Its 'Candidatus Pandoraea novymonadis' Endosymbiont.</title>
        <authorList>
            <person name="Zakharova A."/>
            <person name="Saura A."/>
            <person name="Butenko A."/>
            <person name="Podesvova L."/>
            <person name="Warmusova S."/>
            <person name="Kostygov A.Y."/>
            <person name="Nenarokova A."/>
            <person name="Lukes J."/>
            <person name="Opperdoes F.R."/>
            <person name="Yurchenko V."/>
        </authorList>
    </citation>
    <scope>NUCLEOTIDE SEQUENCE [LARGE SCALE GENOMIC DNA]</scope>
    <source>
        <strain evidence="4 5">E262AT.01</strain>
    </source>
</reference>
<dbReference type="GO" id="GO:0005783">
    <property type="term" value="C:endoplasmic reticulum"/>
    <property type="evidence" value="ECO:0007669"/>
    <property type="project" value="TreeGrafter"/>
</dbReference>
<feature type="region of interest" description="Disordered" evidence="2">
    <location>
        <begin position="281"/>
        <end position="313"/>
    </location>
</feature>
<comment type="caution">
    <text evidence="4">The sequence shown here is derived from an EMBL/GenBank/DDBJ whole genome shotgun (WGS) entry which is preliminary data.</text>
</comment>
<dbReference type="CDD" id="cd06257">
    <property type="entry name" value="DnaJ"/>
    <property type="match status" value="1"/>
</dbReference>
<feature type="compositionally biased region" description="Polar residues" evidence="2">
    <location>
        <begin position="303"/>
        <end position="313"/>
    </location>
</feature>
<proteinExistence type="predicted"/>
<feature type="compositionally biased region" description="Basic residues" evidence="2">
    <location>
        <begin position="350"/>
        <end position="362"/>
    </location>
</feature>
<keyword evidence="1" id="KW-0143">Chaperone</keyword>
<accession>A0AAW0F3T3</accession>
<dbReference type="Proteomes" id="UP001430356">
    <property type="component" value="Unassembled WGS sequence"/>
</dbReference>
<dbReference type="GO" id="GO:0051087">
    <property type="term" value="F:protein-folding chaperone binding"/>
    <property type="evidence" value="ECO:0007669"/>
    <property type="project" value="TreeGrafter"/>
</dbReference>
<evidence type="ECO:0000256" key="2">
    <source>
        <dbReference type="SAM" id="MobiDB-lite"/>
    </source>
</evidence>
<dbReference type="PROSITE" id="PS00636">
    <property type="entry name" value="DNAJ_1"/>
    <property type="match status" value="1"/>
</dbReference>
<dbReference type="PRINTS" id="PR00625">
    <property type="entry name" value="JDOMAIN"/>
</dbReference>
<feature type="domain" description="J" evidence="3">
    <location>
        <begin position="4"/>
        <end position="116"/>
    </location>
</feature>
<feature type="compositionally biased region" description="Low complexity" evidence="2">
    <location>
        <begin position="156"/>
        <end position="169"/>
    </location>
</feature>
<feature type="compositionally biased region" description="Basic and acidic residues" evidence="2">
    <location>
        <begin position="285"/>
        <end position="301"/>
    </location>
</feature>
<dbReference type="EMBL" id="JAECZO010000009">
    <property type="protein sequence ID" value="KAK7200835.1"/>
    <property type="molecule type" value="Genomic_DNA"/>
</dbReference>
<dbReference type="GO" id="GO:0051787">
    <property type="term" value="F:misfolded protein binding"/>
    <property type="evidence" value="ECO:0007669"/>
    <property type="project" value="TreeGrafter"/>
</dbReference>
<feature type="region of interest" description="Disordered" evidence="2">
    <location>
        <begin position="346"/>
        <end position="373"/>
    </location>
</feature>
<dbReference type="Pfam" id="PF00226">
    <property type="entry name" value="DnaJ"/>
    <property type="match status" value="1"/>
</dbReference>
<dbReference type="InterPro" id="IPR036869">
    <property type="entry name" value="J_dom_sf"/>
</dbReference>
<dbReference type="PANTHER" id="PTHR44360">
    <property type="entry name" value="DNAJ HOMOLOG SUBFAMILY B MEMBER 9"/>
    <property type="match status" value="1"/>
</dbReference>
<name>A0AAW0F3T3_9TRYP</name>
<evidence type="ECO:0000313" key="4">
    <source>
        <dbReference type="EMBL" id="KAK7200835.1"/>
    </source>
</evidence>
<gene>
    <name evidence="4" type="ORF">NESM_000142000</name>
</gene>
<evidence type="ECO:0000259" key="3">
    <source>
        <dbReference type="PROSITE" id="PS50076"/>
    </source>
</evidence>
<dbReference type="InterPro" id="IPR018253">
    <property type="entry name" value="DnaJ_domain_CS"/>
</dbReference>
<dbReference type="InterPro" id="IPR001623">
    <property type="entry name" value="DnaJ_domain"/>
</dbReference>
<dbReference type="SMART" id="SM00271">
    <property type="entry name" value="DnaJ"/>
    <property type="match status" value="1"/>
</dbReference>
<keyword evidence="5" id="KW-1185">Reference proteome</keyword>
<dbReference type="PANTHER" id="PTHR44360:SF1">
    <property type="entry name" value="DNAJ HOMOLOG SUBFAMILY B MEMBER 9"/>
    <property type="match status" value="1"/>
</dbReference>
<feature type="region of interest" description="Disordered" evidence="2">
    <location>
        <begin position="152"/>
        <end position="239"/>
    </location>
</feature>
<sequence>MFKDYYAILDVQPCASGEAIRRAFRRLALQFHPDKRGGGGGGAGVATTAELIEVAAPDVPPLVSAAVQHQTVTASLAMSGAPTDAVQLPAKDFTDIQEAYEVLGDVARRYLYDMNYQELLAVQHQRQQEELQRRDAHARAVAEAVRTARERERLRQQQYQQQQVQLSAATDVHHSAVDEGPRGGVRGPSPPLHTVPPGEGRGPTDGAATSSTLPSTPPPAVETVLSDVPSRQPPGPSERVVRWDECVLEELDGDTGRRGPSWSTRYSSTAPVRLHRGGRGVGELEAQRTQRADREMRERRTVGQAQTRVSRADTTPACRTVPSTFVLSSSVSFSWGATAEETCASVKAGRPPRRQWHRRRTTRQAEEGEEEEVELPIEHYYQRSVQRTLQVFFGLPHLQ</sequence>
<dbReference type="InterPro" id="IPR051948">
    <property type="entry name" value="Hsp70_co-chaperone_J-domain"/>
</dbReference>
<evidence type="ECO:0000313" key="5">
    <source>
        <dbReference type="Proteomes" id="UP001430356"/>
    </source>
</evidence>
<dbReference type="AlphaFoldDB" id="A0AAW0F3T3"/>
<dbReference type="GO" id="GO:0036503">
    <property type="term" value="P:ERAD pathway"/>
    <property type="evidence" value="ECO:0007669"/>
    <property type="project" value="TreeGrafter"/>
</dbReference>
<evidence type="ECO:0000256" key="1">
    <source>
        <dbReference type="ARBA" id="ARBA00023186"/>
    </source>
</evidence>
<dbReference type="PROSITE" id="PS50076">
    <property type="entry name" value="DNAJ_2"/>
    <property type="match status" value="1"/>
</dbReference>